<comment type="caution">
    <text evidence="3">The sequence shown here is derived from an EMBL/GenBank/DDBJ whole genome shotgun (WGS) entry which is preliminary data.</text>
</comment>
<proteinExistence type="inferred from homology"/>
<comment type="similarity">
    <text evidence="1">Belongs to the short-chain dehydrogenases/reductases (SDR) family.</text>
</comment>
<dbReference type="PRINTS" id="PR00080">
    <property type="entry name" value="SDRFAMILY"/>
</dbReference>
<dbReference type="PROSITE" id="PS00061">
    <property type="entry name" value="ADH_SHORT"/>
    <property type="match status" value="1"/>
</dbReference>
<dbReference type="Pfam" id="PF13561">
    <property type="entry name" value="adh_short_C2"/>
    <property type="match status" value="1"/>
</dbReference>
<keyword evidence="2" id="KW-0560">Oxidoreductase</keyword>
<dbReference type="InterPro" id="IPR020904">
    <property type="entry name" value="Sc_DH/Rdtase_CS"/>
</dbReference>
<dbReference type="PRINTS" id="PR00081">
    <property type="entry name" value="GDHRDH"/>
</dbReference>
<evidence type="ECO:0000256" key="1">
    <source>
        <dbReference type="ARBA" id="ARBA00006484"/>
    </source>
</evidence>
<organism evidence="3 4">
    <name type="scientific">Herpetosiphon geysericola</name>
    <dbReference type="NCBI Taxonomy" id="70996"/>
    <lineage>
        <taxon>Bacteria</taxon>
        <taxon>Bacillati</taxon>
        <taxon>Chloroflexota</taxon>
        <taxon>Chloroflexia</taxon>
        <taxon>Herpetosiphonales</taxon>
        <taxon>Herpetosiphonaceae</taxon>
        <taxon>Herpetosiphon</taxon>
    </lineage>
</organism>
<dbReference type="STRING" id="70996.SE18_06950"/>
<dbReference type="InterPro" id="IPR002347">
    <property type="entry name" value="SDR_fam"/>
</dbReference>
<keyword evidence="4" id="KW-1185">Reference proteome</keyword>
<dbReference type="Proteomes" id="UP000050277">
    <property type="component" value="Unassembled WGS sequence"/>
</dbReference>
<dbReference type="EMBL" id="LGKP01000012">
    <property type="protein sequence ID" value="KPL90345.1"/>
    <property type="molecule type" value="Genomic_DNA"/>
</dbReference>
<evidence type="ECO:0000313" key="3">
    <source>
        <dbReference type="EMBL" id="KPL90345.1"/>
    </source>
</evidence>
<evidence type="ECO:0008006" key="5">
    <source>
        <dbReference type="Google" id="ProtNLM"/>
    </source>
</evidence>
<sequence>MSNGWAIVTGGARRLGKSIALELASAGYDLIIHYNSSHAEAEATCAEIQALGREAWAYSADLRDVAAIEAMFAAIETRCGTLAVLVNSAADFPRTPVGSVRIEEWDSLMAINQRAPFFCAQAAATLMAEHGVIVNIADVGGEVPWPSFVPYGMTKAAIIMMTRGLALALAPKIRVGAVGPGVALLPDGWHEDSNALNKIPLKRLGVPEDIAKAVRFIVEAPYFTGETIFVDGGRRWA</sequence>
<dbReference type="RefSeq" id="WP_054533707.1">
    <property type="nucleotide sequence ID" value="NZ_LGKP01000012.1"/>
</dbReference>
<dbReference type="OrthoDB" id="9790146at2"/>
<dbReference type="PANTHER" id="PTHR43639">
    <property type="entry name" value="OXIDOREDUCTASE, SHORT-CHAIN DEHYDROGENASE/REDUCTASE FAMILY (AFU_ORTHOLOGUE AFUA_5G02870)"/>
    <property type="match status" value="1"/>
</dbReference>
<gene>
    <name evidence="3" type="ORF">SE18_06950</name>
</gene>
<dbReference type="InterPro" id="IPR036291">
    <property type="entry name" value="NAD(P)-bd_dom_sf"/>
</dbReference>
<accession>A0A0P6Y396</accession>
<reference evidence="3 4" key="1">
    <citation type="submission" date="2015-07" db="EMBL/GenBank/DDBJ databases">
        <title>Whole genome sequence of Herpetosiphon geysericola DSM 7119.</title>
        <authorList>
            <person name="Hemp J."/>
            <person name="Ward L.M."/>
            <person name="Pace L.A."/>
            <person name="Fischer W.W."/>
        </authorList>
    </citation>
    <scope>NUCLEOTIDE SEQUENCE [LARGE SCALE GENOMIC DNA]</scope>
    <source>
        <strain evidence="3 4">DSM 7119</strain>
    </source>
</reference>
<dbReference type="PANTHER" id="PTHR43639:SF1">
    <property type="entry name" value="SHORT-CHAIN DEHYDROGENASE_REDUCTASE FAMILY PROTEIN"/>
    <property type="match status" value="1"/>
</dbReference>
<dbReference type="SUPFAM" id="SSF51735">
    <property type="entry name" value="NAD(P)-binding Rossmann-fold domains"/>
    <property type="match status" value="1"/>
</dbReference>
<dbReference type="AlphaFoldDB" id="A0A0P6Y396"/>
<protein>
    <recommendedName>
        <fullName evidence="5">Short-chain dehydrogenase</fullName>
    </recommendedName>
</protein>
<dbReference type="Gene3D" id="3.40.50.720">
    <property type="entry name" value="NAD(P)-binding Rossmann-like Domain"/>
    <property type="match status" value="1"/>
</dbReference>
<name>A0A0P6Y396_9CHLR</name>
<evidence type="ECO:0000256" key="2">
    <source>
        <dbReference type="ARBA" id="ARBA00023002"/>
    </source>
</evidence>
<dbReference type="GO" id="GO:0016491">
    <property type="term" value="F:oxidoreductase activity"/>
    <property type="evidence" value="ECO:0007669"/>
    <property type="project" value="UniProtKB-KW"/>
</dbReference>
<evidence type="ECO:0000313" key="4">
    <source>
        <dbReference type="Proteomes" id="UP000050277"/>
    </source>
</evidence>